<feature type="transmembrane region" description="Helical" evidence="7">
    <location>
        <begin position="260"/>
        <end position="278"/>
    </location>
</feature>
<proteinExistence type="inferred from homology"/>
<feature type="domain" description="Acyltransferase 3" evidence="8">
    <location>
        <begin position="3"/>
        <end position="311"/>
    </location>
</feature>
<evidence type="ECO:0000256" key="2">
    <source>
        <dbReference type="ARBA" id="ARBA00007400"/>
    </source>
</evidence>
<sequence length="343" mass="38868">MIKEWNLLRTIACLSIVFLHSTSQTAVSVGGYPASGAYSVLRVALCYATPTFVILSEIILANRYPDELPKNFWKKRLKWILAPFLAFAVIDALVSYHLNPAVDIGLMIQKNLLGNYEGYFVLIIFQFYALHYLVTKYKIPVSWLLPVSLIVMSLHFQFMEGSHRSIKENLSYLKVPFTAWFAYFAVAYAIGKHYKTVAVKLQQYRYLTIAGVGLSLALVYIFFKAGYTGVGSKRLDLFPLTVAVSLFILAWGQRLPGSRIINLISNYSFGIYLVHWQVQRYLASYTAQLFEQTYLQVFSLFFLTLILSMGLIKLVSLFPGGAYLVGNIRRKRKAVSAPLPKTA</sequence>
<dbReference type="GO" id="GO:0016413">
    <property type="term" value="F:O-acetyltransferase activity"/>
    <property type="evidence" value="ECO:0007669"/>
    <property type="project" value="TreeGrafter"/>
</dbReference>
<accession>A0A0V8J7V7</accession>
<dbReference type="Pfam" id="PF01757">
    <property type="entry name" value="Acyl_transf_3"/>
    <property type="match status" value="1"/>
</dbReference>
<dbReference type="Proteomes" id="UP000054099">
    <property type="component" value="Unassembled WGS sequence"/>
</dbReference>
<dbReference type="GO" id="GO:0005886">
    <property type="term" value="C:plasma membrane"/>
    <property type="evidence" value="ECO:0007669"/>
    <property type="project" value="UniProtKB-SubCell"/>
</dbReference>
<feature type="transmembrane region" description="Helical" evidence="7">
    <location>
        <begin position="235"/>
        <end position="253"/>
    </location>
</feature>
<evidence type="ECO:0000256" key="6">
    <source>
        <dbReference type="ARBA" id="ARBA00023136"/>
    </source>
</evidence>
<dbReference type="PANTHER" id="PTHR40074">
    <property type="entry name" value="O-ACETYLTRANSFERASE WECH"/>
    <property type="match status" value="1"/>
</dbReference>
<organism evidence="9 10">
    <name type="scientific">Fictibacillus enclensis</name>
    <dbReference type="NCBI Taxonomy" id="1017270"/>
    <lineage>
        <taxon>Bacteria</taxon>
        <taxon>Bacillati</taxon>
        <taxon>Bacillota</taxon>
        <taxon>Bacilli</taxon>
        <taxon>Bacillales</taxon>
        <taxon>Fictibacillaceae</taxon>
        <taxon>Fictibacillus</taxon>
    </lineage>
</organism>
<comment type="similarity">
    <text evidence="2">Belongs to the acyltransferase 3 family.</text>
</comment>
<gene>
    <name evidence="9" type="ORF">AS030_10700</name>
</gene>
<reference evidence="9 10" key="1">
    <citation type="journal article" date="2014" name="Antonie Van Leeuwenhoek">
        <title>Fictibacillus enclensis sp. nov., isolated from marine sediment.</title>
        <authorList>
            <person name="Dastager S.G."/>
            <person name="Mawlankar R."/>
            <person name="Srinivasan K."/>
            <person name="Tang S.K."/>
            <person name="Lee J.C."/>
            <person name="Ramana V.V."/>
            <person name="Shouche Y.S."/>
        </authorList>
    </citation>
    <scope>NUCLEOTIDE SEQUENCE [LARGE SCALE GENOMIC DNA]</scope>
    <source>
        <strain evidence="9 10">NIO-1003</strain>
    </source>
</reference>
<evidence type="ECO:0000256" key="1">
    <source>
        <dbReference type="ARBA" id="ARBA00004651"/>
    </source>
</evidence>
<protein>
    <recommendedName>
        <fullName evidence="8">Acyltransferase 3 domain-containing protein</fullName>
    </recommendedName>
</protein>
<comment type="caution">
    <text evidence="9">The sequence shown here is derived from an EMBL/GenBank/DDBJ whole genome shotgun (WGS) entry which is preliminary data.</text>
</comment>
<keyword evidence="4 7" id="KW-0812">Transmembrane</keyword>
<feature type="transmembrane region" description="Helical" evidence="7">
    <location>
        <begin position="41"/>
        <end position="60"/>
    </location>
</feature>
<evidence type="ECO:0000256" key="3">
    <source>
        <dbReference type="ARBA" id="ARBA00022475"/>
    </source>
</evidence>
<feature type="transmembrane region" description="Helical" evidence="7">
    <location>
        <begin position="203"/>
        <end position="223"/>
    </location>
</feature>
<evidence type="ECO:0000313" key="9">
    <source>
        <dbReference type="EMBL" id="KSU83051.1"/>
    </source>
</evidence>
<feature type="transmembrane region" description="Helical" evidence="7">
    <location>
        <begin position="141"/>
        <end position="159"/>
    </location>
</feature>
<feature type="transmembrane region" description="Helical" evidence="7">
    <location>
        <begin position="118"/>
        <end position="134"/>
    </location>
</feature>
<name>A0A0V8J7V7_9BACL</name>
<evidence type="ECO:0000313" key="10">
    <source>
        <dbReference type="Proteomes" id="UP000054099"/>
    </source>
</evidence>
<dbReference type="InterPro" id="IPR002656">
    <property type="entry name" value="Acyl_transf_3_dom"/>
</dbReference>
<feature type="transmembrane region" description="Helical" evidence="7">
    <location>
        <begin position="171"/>
        <end position="191"/>
    </location>
</feature>
<keyword evidence="5 7" id="KW-1133">Transmembrane helix</keyword>
<feature type="transmembrane region" description="Helical" evidence="7">
    <location>
        <begin position="298"/>
        <end position="325"/>
    </location>
</feature>
<keyword evidence="6 7" id="KW-0472">Membrane</keyword>
<dbReference type="AlphaFoldDB" id="A0A0V8J7V7"/>
<evidence type="ECO:0000259" key="8">
    <source>
        <dbReference type="Pfam" id="PF01757"/>
    </source>
</evidence>
<evidence type="ECO:0000256" key="7">
    <source>
        <dbReference type="SAM" id="Phobius"/>
    </source>
</evidence>
<dbReference type="GO" id="GO:0009246">
    <property type="term" value="P:enterobacterial common antigen biosynthetic process"/>
    <property type="evidence" value="ECO:0007669"/>
    <property type="project" value="TreeGrafter"/>
</dbReference>
<keyword evidence="3" id="KW-1003">Cell membrane</keyword>
<dbReference type="RefSeq" id="WP_061971796.1">
    <property type="nucleotide sequence ID" value="NZ_FMAV01000002.1"/>
</dbReference>
<evidence type="ECO:0000256" key="4">
    <source>
        <dbReference type="ARBA" id="ARBA00022692"/>
    </source>
</evidence>
<evidence type="ECO:0000256" key="5">
    <source>
        <dbReference type="ARBA" id="ARBA00022989"/>
    </source>
</evidence>
<feature type="transmembrane region" description="Helical" evidence="7">
    <location>
        <begin position="80"/>
        <end position="98"/>
    </location>
</feature>
<comment type="subcellular location">
    <subcellularLocation>
        <location evidence="1">Cell membrane</location>
        <topology evidence="1">Multi-pass membrane protein</topology>
    </subcellularLocation>
</comment>
<keyword evidence="10" id="KW-1185">Reference proteome</keyword>
<dbReference type="EMBL" id="LNQN01000002">
    <property type="protein sequence ID" value="KSU83051.1"/>
    <property type="molecule type" value="Genomic_DNA"/>
</dbReference>
<dbReference type="PANTHER" id="PTHR40074:SF2">
    <property type="entry name" value="O-ACETYLTRANSFERASE WECH"/>
    <property type="match status" value="1"/>
</dbReference>